<evidence type="ECO:0000313" key="8">
    <source>
        <dbReference type="EMBL" id="CYV17721.1"/>
    </source>
</evidence>
<reference evidence="8 9" key="1">
    <citation type="submission" date="2016-02" db="EMBL/GenBank/DDBJ databases">
        <authorList>
            <consortium name="Pathogen Informatics"/>
        </authorList>
    </citation>
    <scope>NUCLEOTIDE SEQUENCE [LARGE SCALE GENOMIC DNA]</scope>
    <source>
        <strain evidence="8 9">LSS44</strain>
    </source>
</reference>
<dbReference type="AlphaFoldDB" id="A0A116LYA7"/>
<evidence type="ECO:0000256" key="3">
    <source>
        <dbReference type="ARBA" id="ARBA00022729"/>
    </source>
</evidence>
<keyword evidence="3" id="KW-0732">Signal</keyword>
<dbReference type="Proteomes" id="UP000072083">
    <property type="component" value="Unassembled WGS sequence"/>
</dbReference>
<dbReference type="Pfam" id="PF00746">
    <property type="entry name" value="Gram_pos_anchor"/>
    <property type="match status" value="1"/>
</dbReference>
<evidence type="ECO:0000256" key="5">
    <source>
        <dbReference type="SAM" id="Phobius"/>
    </source>
</evidence>
<proteinExistence type="predicted"/>
<dbReference type="InterPro" id="IPR011098">
    <property type="entry name" value="G5_dom"/>
</dbReference>
<evidence type="ECO:0000259" key="6">
    <source>
        <dbReference type="Pfam" id="PF00746"/>
    </source>
</evidence>
<sequence>MISIGDQTTEVVTTAKVDRIVRVGTKLAAAQSADLAEAVITEKEIPFDTLYQDDPTLPVGQESEQVAGVTGKTNVISIGAQTIDDVREVAAGSLDLVSTSDLGESREYTAKNKVINGTNTDDVLKPKRLPQTGENKGSLQTFFAVVGIAMISVLVYVKNQKNLIFSKLKQKM</sequence>
<feature type="domain" description="G5" evidence="7">
    <location>
        <begin position="39"/>
        <end position="75"/>
    </location>
</feature>
<dbReference type="Pfam" id="PF07501">
    <property type="entry name" value="G5"/>
    <property type="match status" value="1"/>
</dbReference>
<keyword evidence="4" id="KW-0572">Peptidoglycan-anchor</keyword>
<evidence type="ECO:0000256" key="2">
    <source>
        <dbReference type="ARBA" id="ARBA00022525"/>
    </source>
</evidence>
<keyword evidence="5" id="KW-1133">Transmembrane helix</keyword>
<keyword evidence="1" id="KW-0134">Cell wall</keyword>
<dbReference type="EMBL" id="FIGZ01000027">
    <property type="protein sequence ID" value="CYV17721.1"/>
    <property type="molecule type" value="Genomic_DNA"/>
</dbReference>
<evidence type="ECO:0000313" key="9">
    <source>
        <dbReference type="Proteomes" id="UP000072083"/>
    </source>
</evidence>
<keyword evidence="5" id="KW-0812">Transmembrane</keyword>
<keyword evidence="5" id="KW-0472">Membrane</keyword>
<name>A0A116LYA7_STRSU</name>
<feature type="domain" description="Gram-positive cocci surface proteins LPxTG" evidence="6">
    <location>
        <begin position="125"/>
        <end position="161"/>
    </location>
</feature>
<evidence type="ECO:0000256" key="4">
    <source>
        <dbReference type="ARBA" id="ARBA00023088"/>
    </source>
</evidence>
<dbReference type="NCBIfam" id="TIGR01167">
    <property type="entry name" value="LPXTG_anchor"/>
    <property type="match status" value="1"/>
</dbReference>
<evidence type="ECO:0000256" key="1">
    <source>
        <dbReference type="ARBA" id="ARBA00022512"/>
    </source>
</evidence>
<dbReference type="Gene3D" id="2.20.230.10">
    <property type="entry name" value="Resuscitation-promoting factor rpfb"/>
    <property type="match status" value="1"/>
</dbReference>
<gene>
    <name evidence="8" type="ORF">ERS132406_01917</name>
</gene>
<keyword evidence="2" id="KW-0964">Secreted</keyword>
<organism evidence="8 9">
    <name type="scientific">Streptococcus suis</name>
    <dbReference type="NCBI Taxonomy" id="1307"/>
    <lineage>
        <taxon>Bacteria</taxon>
        <taxon>Bacillati</taxon>
        <taxon>Bacillota</taxon>
        <taxon>Bacilli</taxon>
        <taxon>Lactobacillales</taxon>
        <taxon>Streptococcaceae</taxon>
        <taxon>Streptococcus</taxon>
    </lineage>
</organism>
<accession>A0A116LYA7</accession>
<evidence type="ECO:0000259" key="7">
    <source>
        <dbReference type="Pfam" id="PF07501"/>
    </source>
</evidence>
<dbReference type="InterPro" id="IPR019931">
    <property type="entry name" value="LPXTG_anchor"/>
</dbReference>
<protein>
    <submittedName>
        <fullName evidence="8">G5 domain</fullName>
    </submittedName>
</protein>
<feature type="transmembrane region" description="Helical" evidence="5">
    <location>
        <begin position="137"/>
        <end position="157"/>
    </location>
</feature>